<dbReference type="PANTHER" id="PTHR44051">
    <property type="entry name" value="GLUTATHIONE S-TRANSFERASE-RELATED"/>
    <property type="match status" value="1"/>
</dbReference>
<dbReference type="InterPro" id="IPR004046">
    <property type="entry name" value="GST_C"/>
</dbReference>
<evidence type="ECO:0000259" key="1">
    <source>
        <dbReference type="PROSITE" id="PS50404"/>
    </source>
</evidence>
<dbReference type="SFLD" id="SFLDS00019">
    <property type="entry name" value="Glutathione_Transferase_(cytos"/>
    <property type="match status" value="1"/>
</dbReference>
<keyword evidence="4" id="KW-1185">Reference proteome</keyword>
<evidence type="ECO:0008006" key="5">
    <source>
        <dbReference type="Google" id="ProtNLM"/>
    </source>
</evidence>
<dbReference type="PROSITE" id="PS51354">
    <property type="entry name" value="GLUTAREDOXIN_2"/>
    <property type="match status" value="1"/>
</dbReference>
<dbReference type="Pfam" id="PF13409">
    <property type="entry name" value="GST_N_2"/>
    <property type="match status" value="1"/>
</dbReference>
<organism evidence="3 4">
    <name type="scientific">Methyloligella halotolerans</name>
    <dbReference type="NCBI Taxonomy" id="1177755"/>
    <lineage>
        <taxon>Bacteria</taxon>
        <taxon>Pseudomonadati</taxon>
        <taxon>Pseudomonadota</taxon>
        <taxon>Alphaproteobacteria</taxon>
        <taxon>Hyphomicrobiales</taxon>
        <taxon>Hyphomicrobiaceae</taxon>
        <taxon>Methyloligella</taxon>
    </lineage>
</organism>
<dbReference type="STRING" id="1177755.A7A08_03136"/>
<dbReference type="SFLD" id="SFLDG00358">
    <property type="entry name" value="Main_(cytGST)"/>
    <property type="match status" value="1"/>
</dbReference>
<dbReference type="Gene3D" id="3.40.30.10">
    <property type="entry name" value="Glutaredoxin"/>
    <property type="match status" value="1"/>
</dbReference>
<dbReference type="OrthoDB" id="9782992at2"/>
<dbReference type="SUPFAM" id="SSF52833">
    <property type="entry name" value="Thioredoxin-like"/>
    <property type="match status" value="1"/>
</dbReference>
<proteinExistence type="predicted"/>
<evidence type="ECO:0000259" key="2">
    <source>
        <dbReference type="PROSITE" id="PS50405"/>
    </source>
</evidence>
<dbReference type="RefSeq" id="WP_069096252.1">
    <property type="nucleotide sequence ID" value="NZ_MASI01000012.1"/>
</dbReference>
<evidence type="ECO:0000313" key="3">
    <source>
        <dbReference type="EMBL" id="ODA65992.1"/>
    </source>
</evidence>
<sequence>MSLKLYYHPLSSFCHKALIALHEHGVDFDPILVNLGDADSTAEMFALWPIGKFPVLRDENRGQTVAEATVIVEYLDLHYAGDRPLLPADPDLAWKARMWDRLYDLYVNVQLQKIVTDRLRPAEARDPLGVEQAESMIRKCYGMIETEMAGKEWAMGEDFGIVDCAAAPALFYASFAVPVPDSAANVASYLDRLMARPSYARVLQAAEPYFNLVPLERKPRLPEAA</sequence>
<name>A0A1E2RV09_9HYPH</name>
<evidence type="ECO:0000313" key="4">
    <source>
        <dbReference type="Proteomes" id="UP000095087"/>
    </source>
</evidence>
<dbReference type="InterPro" id="IPR040079">
    <property type="entry name" value="Glutathione_S-Trfase"/>
</dbReference>
<dbReference type="EMBL" id="MASI01000012">
    <property type="protein sequence ID" value="ODA65992.1"/>
    <property type="molecule type" value="Genomic_DNA"/>
</dbReference>
<gene>
    <name evidence="3" type="ORF">A7A08_03136</name>
</gene>
<dbReference type="PROSITE" id="PS50404">
    <property type="entry name" value="GST_NTER"/>
    <property type="match status" value="1"/>
</dbReference>
<dbReference type="Pfam" id="PF00043">
    <property type="entry name" value="GST_C"/>
    <property type="match status" value="1"/>
</dbReference>
<dbReference type="Gene3D" id="1.20.1050.10">
    <property type="match status" value="1"/>
</dbReference>
<dbReference type="PROSITE" id="PS50405">
    <property type="entry name" value="GST_CTER"/>
    <property type="match status" value="1"/>
</dbReference>
<dbReference type="InterPro" id="IPR036282">
    <property type="entry name" value="Glutathione-S-Trfase_C_sf"/>
</dbReference>
<dbReference type="Proteomes" id="UP000095087">
    <property type="component" value="Unassembled WGS sequence"/>
</dbReference>
<dbReference type="PANTHER" id="PTHR44051:SF8">
    <property type="entry name" value="GLUTATHIONE S-TRANSFERASE GSTA"/>
    <property type="match status" value="1"/>
</dbReference>
<dbReference type="CDD" id="cd00299">
    <property type="entry name" value="GST_C_family"/>
    <property type="match status" value="1"/>
</dbReference>
<dbReference type="InterPro" id="IPR004045">
    <property type="entry name" value="Glutathione_S-Trfase_N"/>
</dbReference>
<dbReference type="InterPro" id="IPR010987">
    <property type="entry name" value="Glutathione-S-Trfase_C-like"/>
</dbReference>
<reference evidence="3 4" key="1">
    <citation type="submission" date="2016-07" db="EMBL/GenBank/DDBJ databases">
        <title>Draft genome sequence of Methyloligella halotolerans C2T (VKM B-2706T=CCUG 61687T=DSM 25045T), a halotolerant polyhydroxybutyrate accumulating methylotroph.</title>
        <authorList>
            <person name="Vasilenko O.V."/>
            <person name="Doronina N.V."/>
            <person name="Poroshina M.N."/>
            <person name="Tarlachkov S.V."/>
            <person name="Trotsenko Y.A."/>
        </authorList>
    </citation>
    <scope>NUCLEOTIDE SEQUENCE [LARGE SCALE GENOMIC DNA]</scope>
    <source>
        <strain evidence="3 4">VKM B-2706</strain>
    </source>
</reference>
<dbReference type="AlphaFoldDB" id="A0A1E2RV09"/>
<comment type="caution">
    <text evidence="3">The sequence shown here is derived from an EMBL/GenBank/DDBJ whole genome shotgun (WGS) entry which is preliminary data.</text>
</comment>
<dbReference type="CDD" id="cd00570">
    <property type="entry name" value="GST_N_family"/>
    <property type="match status" value="1"/>
</dbReference>
<feature type="domain" description="GST C-terminal" evidence="2">
    <location>
        <begin position="91"/>
        <end position="215"/>
    </location>
</feature>
<accession>A0A1E2RV09</accession>
<dbReference type="InterPro" id="IPR036249">
    <property type="entry name" value="Thioredoxin-like_sf"/>
</dbReference>
<dbReference type="SUPFAM" id="SSF47616">
    <property type="entry name" value="GST C-terminal domain-like"/>
    <property type="match status" value="1"/>
</dbReference>
<feature type="domain" description="GST N-terminal" evidence="1">
    <location>
        <begin position="1"/>
        <end position="83"/>
    </location>
</feature>
<protein>
    <recommendedName>
        <fullName evidence="5">Glutathione S-transferase</fullName>
    </recommendedName>
</protein>